<feature type="chain" id="PRO_5041406848" evidence="2">
    <location>
        <begin position="32"/>
        <end position="136"/>
    </location>
</feature>
<evidence type="ECO:0000256" key="2">
    <source>
        <dbReference type="SAM" id="SignalP"/>
    </source>
</evidence>
<keyword evidence="1" id="KW-0472">Membrane</keyword>
<dbReference type="NCBIfam" id="NF033919">
    <property type="entry name" value="PA2779_fam"/>
    <property type="match status" value="1"/>
</dbReference>
<dbReference type="Proteomes" id="UP001165427">
    <property type="component" value="Unassembled WGS sequence"/>
</dbReference>
<keyword evidence="2" id="KW-0732">Signal</keyword>
<protein>
    <submittedName>
        <fullName evidence="3">PA2779 family protein</fullName>
    </submittedName>
</protein>
<evidence type="ECO:0000256" key="1">
    <source>
        <dbReference type="SAM" id="Phobius"/>
    </source>
</evidence>
<dbReference type="EMBL" id="JALJRB010000001">
    <property type="protein sequence ID" value="MCJ8499261.1"/>
    <property type="molecule type" value="Genomic_DNA"/>
</dbReference>
<keyword evidence="1" id="KW-0812">Transmembrane</keyword>
<feature type="transmembrane region" description="Helical" evidence="1">
    <location>
        <begin position="106"/>
        <end position="133"/>
    </location>
</feature>
<sequence length="136" mass="14508">MKQSHGMKKAVAGIMTFVFGFLCLFVAPAQAAMMGTGDLLRLPGSDTAPSAEILNDTRQALAHQLQEWGVSPQEARARVAAMTDSEVIRLAEAIEQMPAGAGVLEFLAVLALLGFITLVITDIVGVTDVFTFIKKM</sequence>
<dbReference type="Pfam" id="PF20332">
    <property type="entry name" value="DUF6627"/>
    <property type="match status" value="1"/>
</dbReference>
<evidence type="ECO:0000313" key="4">
    <source>
        <dbReference type="Proteomes" id="UP001165427"/>
    </source>
</evidence>
<reference evidence="3" key="1">
    <citation type="submission" date="2022-04" db="EMBL/GenBank/DDBJ databases">
        <title>Desulfatitalea alkaliphila sp. nov., a novel anaerobic sulfate-reducing bacterium isolated from terrestrial mud volcano, Taman Peninsula, Russia.</title>
        <authorList>
            <person name="Khomyakova M.A."/>
            <person name="Merkel A.Y."/>
            <person name="Slobodkin A.I."/>
        </authorList>
    </citation>
    <scope>NUCLEOTIDE SEQUENCE</scope>
    <source>
        <strain evidence="3">M08but</strain>
    </source>
</reference>
<name>A0AA41UJD2_9BACT</name>
<keyword evidence="1" id="KW-1133">Transmembrane helix</keyword>
<feature type="signal peptide" evidence="2">
    <location>
        <begin position="1"/>
        <end position="31"/>
    </location>
</feature>
<comment type="caution">
    <text evidence="3">The sequence shown here is derived from an EMBL/GenBank/DDBJ whole genome shotgun (WGS) entry which is preliminary data.</text>
</comment>
<dbReference type="InterPro" id="IPR046735">
    <property type="entry name" value="PA2779-like"/>
</dbReference>
<organism evidence="3 4">
    <name type="scientific">Desulfatitalea alkaliphila</name>
    <dbReference type="NCBI Taxonomy" id="2929485"/>
    <lineage>
        <taxon>Bacteria</taxon>
        <taxon>Pseudomonadati</taxon>
        <taxon>Thermodesulfobacteriota</taxon>
        <taxon>Desulfobacteria</taxon>
        <taxon>Desulfobacterales</taxon>
        <taxon>Desulfosarcinaceae</taxon>
        <taxon>Desulfatitalea</taxon>
    </lineage>
</organism>
<dbReference type="AlphaFoldDB" id="A0AA41UJD2"/>
<accession>A0AA41UJD2</accession>
<proteinExistence type="predicted"/>
<gene>
    <name evidence="3" type="ORF">MRX98_01630</name>
</gene>
<keyword evidence="4" id="KW-1185">Reference proteome</keyword>
<evidence type="ECO:0000313" key="3">
    <source>
        <dbReference type="EMBL" id="MCJ8499261.1"/>
    </source>
</evidence>
<dbReference type="RefSeq" id="WP_246902441.1">
    <property type="nucleotide sequence ID" value="NZ_JALJRB010000001.1"/>
</dbReference>